<gene>
    <name evidence="1" type="ORF">MVEN_00800900</name>
</gene>
<dbReference type="Gene3D" id="3.10.280.10">
    <property type="entry name" value="Mitochondrial glycoprotein"/>
    <property type="match status" value="1"/>
</dbReference>
<evidence type="ECO:0008006" key="3">
    <source>
        <dbReference type="Google" id="ProtNLM"/>
    </source>
</evidence>
<dbReference type="SUPFAM" id="SSF54529">
    <property type="entry name" value="Mitochondrial glycoprotein MAM33-like"/>
    <property type="match status" value="1"/>
</dbReference>
<comment type="caution">
    <text evidence="1">The sequence shown here is derived from an EMBL/GenBank/DDBJ whole genome shotgun (WGS) entry which is preliminary data.</text>
</comment>
<sequence>MSMSALRTVRQLTAASSRLRLCSKPALRLSLSAVRPTATRAFSASARSLQATPATSQLAQKLSEEISYEAQVAKDDGHDVPEFLANFSETGTWEIKDTPGNDEVFLTRTFGNESIRVMFSIADLQSMEDEEDPATDDEGNEPPLTELRVSLSISKPTHDGALNADLYCANGGFQIANWAFFKSARIGQELSIESDFARRTVYTGPMFEMLDSGLQEHFESFLRERGIDEELAAFVPEYAQWKEQREYVGWLKAVESFVKA</sequence>
<dbReference type="EMBL" id="JACAZI010000005">
    <property type="protein sequence ID" value="KAF7360691.1"/>
    <property type="molecule type" value="Genomic_DNA"/>
</dbReference>
<protein>
    <recommendedName>
        <fullName evidence="3">Mitochondrial glyco protein</fullName>
    </recommendedName>
</protein>
<evidence type="ECO:0000313" key="2">
    <source>
        <dbReference type="Proteomes" id="UP000620124"/>
    </source>
</evidence>
<proteinExistence type="predicted"/>
<dbReference type="GO" id="GO:0042256">
    <property type="term" value="P:cytosolic ribosome assembly"/>
    <property type="evidence" value="ECO:0007669"/>
    <property type="project" value="TreeGrafter"/>
</dbReference>
<dbReference type="GO" id="GO:0005759">
    <property type="term" value="C:mitochondrial matrix"/>
    <property type="evidence" value="ECO:0007669"/>
    <property type="project" value="InterPro"/>
</dbReference>
<name>A0A8H6YL41_9AGAR</name>
<evidence type="ECO:0000313" key="1">
    <source>
        <dbReference type="EMBL" id="KAF7360691.1"/>
    </source>
</evidence>
<dbReference type="Proteomes" id="UP000620124">
    <property type="component" value="Unassembled WGS sequence"/>
</dbReference>
<dbReference type="InterPro" id="IPR036561">
    <property type="entry name" value="MAM33_sf"/>
</dbReference>
<reference evidence="1" key="1">
    <citation type="submission" date="2020-05" db="EMBL/GenBank/DDBJ databases">
        <title>Mycena genomes resolve the evolution of fungal bioluminescence.</title>
        <authorList>
            <person name="Tsai I.J."/>
        </authorList>
    </citation>
    <scope>NUCLEOTIDE SEQUENCE</scope>
    <source>
        <strain evidence="1">CCC161011</strain>
    </source>
</reference>
<dbReference type="Pfam" id="PF02330">
    <property type="entry name" value="MAM33"/>
    <property type="match status" value="1"/>
</dbReference>
<dbReference type="AlphaFoldDB" id="A0A8H6YL41"/>
<accession>A0A8H6YL41</accession>
<organism evidence="1 2">
    <name type="scientific">Mycena venus</name>
    <dbReference type="NCBI Taxonomy" id="2733690"/>
    <lineage>
        <taxon>Eukaryota</taxon>
        <taxon>Fungi</taxon>
        <taxon>Dikarya</taxon>
        <taxon>Basidiomycota</taxon>
        <taxon>Agaricomycotina</taxon>
        <taxon>Agaricomycetes</taxon>
        <taxon>Agaricomycetidae</taxon>
        <taxon>Agaricales</taxon>
        <taxon>Marasmiineae</taxon>
        <taxon>Mycenaceae</taxon>
        <taxon>Mycena</taxon>
    </lineage>
</organism>
<dbReference type="InterPro" id="IPR003428">
    <property type="entry name" value="MAM33"/>
</dbReference>
<dbReference type="PANTHER" id="PTHR10826">
    <property type="entry name" value="COMPLEMENT COMPONENT 1"/>
    <property type="match status" value="1"/>
</dbReference>
<keyword evidence="2" id="KW-1185">Reference proteome</keyword>
<dbReference type="OrthoDB" id="278212at2759"/>
<dbReference type="PANTHER" id="PTHR10826:SF1">
    <property type="entry name" value="COMPLEMENT COMPONENT 1 Q SUBCOMPONENT-BINDING PROTEIN, MITOCHONDRIAL"/>
    <property type="match status" value="1"/>
</dbReference>